<dbReference type="EMBL" id="BARS01001530">
    <property type="protein sequence ID" value="GAF73064.1"/>
    <property type="molecule type" value="Genomic_DNA"/>
</dbReference>
<name>X0RW67_9ZZZZ</name>
<dbReference type="AlphaFoldDB" id="X0RW67"/>
<dbReference type="SUPFAM" id="SSF81324">
    <property type="entry name" value="Voltage-gated potassium channels"/>
    <property type="match status" value="1"/>
</dbReference>
<feature type="transmembrane region" description="Helical" evidence="1">
    <location>
        <begin position="100"/>
        <end position="119"/>
    </location>
</feature>
<feature type="domain" description="Potassium channel" evidence="2">
    <location>
        <begin position="65"/>
        <end position="117"/>
    </location>
</feature>
<evidence type="ECO:0000259" key="2">
    <source>
        <dbReference type="Pfam" id="PF07885"/>
    </source>
</evidence>
<proteinExistence type="predicted"/>
<comment type="caution">
    <text evidence="3">The sequence shown here is derived from an EMBL/GenBank/DDBJ whole genome shotgun (WGS) entry which is preliminary data.</text>
</comment>
<sequence>GLNSPFCISIAVLIIGFAGAYTQTGLVDTRPVTGPMVEESTYHELQADSEDDGTRPVSGARIVRDFGSAIYFSVITWSTVGYGELYPVTHARWIAGLETILGYIYMGLLVSVVVNAVFLRKNKQNNQCDQEDGECR</sequence>
<gene>
    <name evidence="3" type="ORF">S01H1_02962</name>
</gene>
<keyword evidence="1" id="KW-0472">Membrane</keyword>
<dbReference type="Pfam" id="PF07885">
    <property type="entry name" value="Ion_trans_2"/>
    <property type="match status" value="1"/>
</dbReference>
<keyword evidence="1" id="KW-0812">Transmembrane</keyword>
<evidence type="ECO:0000313" key="3">
    <source>
        <dbReference type="EMBL" id="GAF73064.1"/>
    </source>
</evidence>
<dbReference type="InterPro" id="IPR013099">
    <property type="entry name" value="K_chnl_dom"/>
</dbReference>
<dbReference type="Gene3D" id="1.10.287.70">
    <property type="match status" value="1"/>
</dbReference>
<keyword evidence="1" id="KW-1133">Transmembrane helix</keyword>
<reference evidence="3" key="1">
    <citation type="journal article" date="2014" name="Front. Microbiol.">
        <title>High frequency of phylogenetically diverse reductive dehalogenase-homologous genes in deep subseafloor sedimentary metagenomes.</title>
        <authorList>
            <person name="Kawai M."/>
            <person name="Futagami T."/>
            <person name="Toyoda A."/>
            <person name="Takaki Y."/>
            <person name="Nishi S."/>
            <person name="Hori S."/>
            <person name="Arai W."/>
            <person name="Tsubouchi T."/>
            <person name="Morono Y."/>
            <person name="Uchiyama I."/>
            <person name="Ito T."/>
            <person name="Fujiyama A."/>
            <person name="Inagaki F."/>
            <person name="Takami H."/>
        </authorList>
    </citation>
    <scope>NUCLEOTIDE SEQUENCE</scope>
    <source>
        <strain evidence="3">Expedition CK06-06</strain>
    </source>
</reference>
<evidence type="ECO:0000256" key="1">
    <source>
        <dbReference type="SAM" id="Phobius"/>
    </source>
</evidence>
<feature type="non-terminal residue" evidence="3">
    <location>
        <position position="1"/>
    </location>
</feature>
<accession>X0RW67</accession>
<organism evidence="3">
    <name type="scientific">marine sediment metagenome</name>
    <dbReference type="NCBI Taxonomy" id="412755"/>
    <lineage>
        <taxon>unclassified sequences</taxon>
        <taxon>metagenomes</taxon>
        <taxon>ecological metagenomes</taxon>
    </lineage>
</organism>
<protein>
    <recommendedName>
        <fullName evidence="2">Potassium channel domain-containing protein</fullName>
    </recommendedName>
</protein>